<sequence>MSSKRLQTATKFVDHYATHDNEVLHTLLTDDLSYEFAPSRSLDNLKALDKAGYLEFKDGMKLAMTGYPLDVNKYIEGESANMVVVWATGGPQWREELKDYEVFSEEQWAYVGEFVFMLTMDETGEKITKIVEFVDSKGTDNKIWPLAQRALGNLQKPK</sequence>
<gene>
    <name evidence="1" type="ORF">N8I77_013648</name>
</gene>
<comment type="caution">
    <text evidence="1">The sequence shown here is derived from an EMBL/GenBank/DDBJ whole genome shotgun (WGS) entry which is preliminary data.</text>
</comment>
<dbReference type="AlphaFoldDB" id="A0AAD9S0R0"/>
<dbReference type="Gene3D" id="3.10.450.50">
    <property type="match status" value="1"/>
</dbReference>
<organism evidence="1 2">
    <name type="scientific">Phomopsis amygdali</name>
    <name type="common">Fusicoccum amygdali</name>
    <dbReference type="NCBI Taxonomy" id="1214568"/>
    <lineage>
        <taxon>Eukaryota</taxon>
        <taxon>Fungi</taxon>
        <taxon>Dikarya</taxon>
        <taxon>Ascomycota</taxon>
        <taxon>Pezizomycotina</taxon>
        <taxon>Sordariomycetes</taxon>
        <taxon>Sordariomycetidae</taxon>
        <taxon>Diaporthales</taxon>
        <taxon>Diaporthaceae</taxon>
        <taxon>Diaporthe</taxon>
    </lineage>
</organism>
<keyword evidence="2" id="KW-1185">Reference proteome</keyword>
<evidence type="ECO:0000313" key="1">
    <source>
        <dbReference type="EMBL" id="KAK2595856.1"/>
    </source>
</evidence>
<evidence type="ECO:0008006" key="3">
    <source>
        <dbReference type="Google" id="ProtNLM"/>
    </source>
</evidence>
<dbReference type="EMBL" id="JAUJFL010000013">
    <property type="protein sequence ID" value="KAK2595856.1"/>
    <property type="molecule type" value="Genomic_DNA"/>
</dbReference>
<proteinExistence type="predicted"/>
<dbReference type="Proteomes" id="UP001265746">
    <property type="component" value="Unassembled WGS sequence"/>
</dbReference>
<dbReference type="InterPro" id="IPR032710">
    <property type="entry name" value="NTF2-like_dom_sf"/>
</dbReference>
<reference evidence="1" key="1">
    <citation type="submission" date="2023-06" db="EMBL/GenBank/DDBJ databases">
        <authorList>
            <person name="Noh H."/>
        </authorList>
    </citation>
    <scope>NUCLEOTIDE SEQUENCE</scope>
    <source>
        <strain evidence="1">DUCC20226</strain>
    </source>
</reference>
<evidence type="ECO:0000313" key="2">
    <source>
        <dbReference type="Proteomes" id="UP001265746"/>
    </source>
</evidence>
<dbReference type="SUPFAM" id="SSF54427">
    <property type="entry name" value="NTF2-like"/>
    <property type="match status" value="1"/>
</dbReference>
<accession>A0AAD9S0R0</accession>
<protein>
    <recommendedName>
        <fullName evidence="3">SnoaL-like domain-containing protein</fullName>
    </recommendedName>
</protein>
<name>A0AAD9S0R0_PHOAM</name>